<evidence type="ECO:0000313" key="9">
    <source>
        <dbReference type="EMBL" id="KMZ74756.1"/>
    </source>
</evidence>
<keyword evidence="4" id="KW-0804">Transcription</keyword>
<dbReference type="STRING" id="29655.A0A0K9Q0E5"/>
<dbReference type="CDD" id="cd00018">
    <property type="entry name" value="AP2"/>
    <property type="match status" value="1"/>
</dbReference>
<evidence type="ECO:0000256" key="5">
    <source>
        <dbReference type="ARBA" id="ARBA00023242"/>
    </source>
</evidence>
<dbReference type="AlphaFoldDB" id="A0A0K9Q0E5"/>
<evidence type="ECO:0000256" key="3">
    <source>
        <dbReference type="ARBA" id="ARBA00023125"/>
    </source>
</evidence>
<evidence type="ECO:0000313" key="10">
    <source>
        <dbReference type="Proteomes" id="UP000036987"/>
    </source>
</evidence>
<dbReference type="GO" id="GO:0005634">
    <property type="term" value="C:nucleus"/>
    <property type="evidence" value="ECO:0007669"/>
    <property type="project" value="UniProtKB-SubCell"/>
</dbReference>
<evidence type="ECO:0000256" key="4">
    <source>
        <dbReference type="ARBA" id="ARBA00023163"/>
    </source>
</evidence>
<feature type="compositionally biased region" description="Basic residues" evidence="7">
    <location>
        <begin position="156"/>
        <end position="167"/>
    </location>
</feature>
<evidence type="ECO:0000256" key="7">
    <source>
        <dbReference type="SAM" id="MobiDB-lite"/>
    </source>
</evidence>
<proteinExistence type="inferred from homology"/>
<comment type="similarity">
    <text evidence="6">Belongs to the AP2/ERF transcription factor family. AP2 subfamily.</text>
</comment>
<keyword evidence="5" id="KW-0539">Nucleus</keyword>
<dbReference type="InterPro" id="IPR036955">
    <property type="entry name" value="AP2/ERF_dom_sf"/>
</dbReference>
<keyword evidence="10" id="KW-1185">Reference proteome</keyword>
<protein>
    <submittedName>
        <fullName evidence="9">AP2-like ethylene-responsive transcription factor</fullName>
    </submittedName>
</protein>
<evidence type="ECO:0000256" key="6">
    <source>
        <dbReference type="ARBA" id="ARBA00037973"/>
    </source>
</evidence>
<dbReference type="Gene3D" id="3.30.730.10">
    <property type="entry name" value="AP2/ERF domain"/>
    <property type="match status" value="1"/>
</dbReference>
<feature type="domain" description="AP2/ERF" evidence="8">
    <location>
        <begin position="48"/>
        <end position="121"/>
    </location>
</feature>
<dbReference type="SUPFAM" id="SSF54171">
    <property type="entry name" value="DNA-binding domain"/>
    <property type="match status" value="1"/>
</dbReference>
<sequence>MLRTPTLHLLFLSRNTSMLMGRRRSAMIREGFMDARLPKTGSVRYFQTLLGREAPSTEASQDRWTGRYEAHLWDKTAWNHNQNKKGKQVYLGAYYDEEAAARTYDLAALKYWGSRTLINFPVSDYSRDLEEMQMASKEDYLLGLRRKNNASSKVSPKCRRNPRHLKSSRSQGTASSSSVENKYIGNVISMDGKVDLTSYISWWSSKRHQPESITKAHHPIFESLKQYQPTEPYQLPNLEASHVSEHLAVSAFTILSHSDAFTNFLQKFSERTEYYDGNHSLVPTEEEPSILNPDVFLTTLDFNYEE</sequence>
<evidence type="ECO:0000256" key="1">
    <source>
        <dbReference type="ARBA" id="ARBA00004123"/>
    </source>
</evidence>
<feature type="compositionally biased region" description="Low complexity" evidence="7">
    <location>
        <begin position="168"/>
        <end position="177"/>
    </location>
</feature>
<dbReference type="Proteomes" id="UP000036987">
    <property type="component" value="Unassembled WGS sequence"/>
</dbReference>
<comment type="subcellular location">
    <subcellularLocation>
        <location evidence="1">Nucleus</location>
    </subcellularLocation>
</comment>
<dbReference type="PANTHER" id="PTHR32467">
    <property type="entry name" value="AP2-LIKE ETHYLENE-RESPONSIVE TRANSCRIPTION FACTOR"/>
    <property type="match status" value="1"/>
</dbReference>
<comment type="caution">
    <text evidence="9">The sequence shown here is derived from an EMBL/GenBank/DDBJ whole genome shotgun (WGS) entry which is preliminary data.</text>
</comment>
<dbReference type="OrthoDB" id="207175at2759"/>
<evidence type="ECO:0000259" key="8">
    <source>
        <dbReference type="PROSITE" id="PS51032"/>
    </source>
</evidence>
<dbReference type="SMART" id="SM00380">
    <property type="entry name" value="AP2"/>
    <property type="match status" value="1"/>
</dbReference>
<dbReference type="InterPro" id="IPR016177">
    <property type="entry name" value="DNA-bd_dom_sf"/>
</dbReference>
<dbReference type="InterPro" id="IPR001471">
    <property type="entry name" value="AP2/ERF_dom"/>
</dbReference>
<organism evidence="9 10">
    <name type="scientific">Zostera marina</name>
    <name type="common">Eelgrass</name>
    <dbReference type="NCBI Taxonomy" id="29655"/>
    <lineage>
        <taxon>Eukaryota</taxon>
        <taxon>Viridiplantae</taxon>
        <taxon>Streptophyta</taxon>
        <taxon>Embryophyta</taxon>
        <taxon>Tracheophyta</taxon>
        <taxon>Spermatophyta</taxon>
        <taxon>Magnoliopsida</taxon>
        <taxon>Liliopsida</taxon>
        <taxon>Zosteraceae</taxon>
        <taxon>Zostera</taxon>
    </lineage>
</organism>
<evidence type="ECO:0000256" key="2">
    <source>
        <dbReference type="ARBA" id="ARBA00023015"/>
    </source>
</evidence>
<dbReference type="PROSITE" id="PS51032">
    <property type="entry name" value="AP2_ERF"/>
    <property type="match status" value="1"/>
</dbReference>
<dbReference type="PANTHER" id="PTHR32467:SF32">
    <property type="entry name" value="AP2-LIKE ETHYLENE-RESPONSIVE TRANSCRIPTION FACTOR SMOS1"/>
    <property type="match status" value="1"/>
</dbReference>
<accession>A0A0K9Q0E5</accession>
<keyword evidence="3" id="KW-0238">DNA-binding</keyword>
<keyword evidence="2" id="KW-0805">Transcription regulation</keyword>
<reference evidence="10" key="1">
    <citation type="journal article" date="2016" name="Nature">
        <title>The genome of the seagrass Zostera marina reveals angiosperm adaptation to the sea.</title>
        <authorList>
            <person name="Olsen J.L."/>
            <person name="Rouze P."/>
            <person name="Verhelst B."/>
            <person name="Lin Y.-C."/>
            <person name="Bayer T."/>
            <person name="Collen J."/>
            <person name="Dattolo E."/>
            <person name="De Paoli E."/>
            <person name="Dittami S."/>
            <person name="Maumus F."/>
            <person name="Michel G."/>
            <person name="Kersting A."/>
            <person name="Lauritano C."/>
            <person name="Lohaus R."/>
            <person name="Toepel M."/>
            <person name="Tonon T."/>
            <person name="Vanneste K."/>
            <person name="Amirebrahimi M."/>
            <person name="Brakel J."/>
            <person name="Bostroem C."/>
            <person name="Chovatia M."/>
            <person name="Grimwood J."/>
            <person name="Jenkins J.W."/>
            <person name="Jueterbock A."/>
            <person name="Mraz A."/>
            <person name="Stam W.T."/>
            <person name="Tice H."/>
            <person name="Bornberg-Bauer E."/>
            <person name="Green P.J."/>
            <person name="Pearson G.A."/>
            <person name="Procaccini G."/>
            <person name="Duarte C.M."/>
            <person name="Schmutz J."/>
            <person name="Reusch T.B.H."/>
            <person name="Van de Peer Y."/>
        </authorList>
    </citation>
    <scope>NUCLEOTIDE SEQUENCE [LARGE SCALE GENOMIC DNA]</scope>
    <source>
        <strain evidence="10">cv. Finnish</strain>
    </source>
</reference>
<dbReference type="GO" id="GO:0003700">
    <property type="term" value="F:DNA-binding transcription factor activity"/>
    <property type="evidence" value="ECO:0007669"/>
    <property type="project" value="InterPro"/>
</dbReference>
<dbReference type="GO" id="GO:0003677">
    <property type="term" value="F:DNA binding"/>
    <property type="evidence" value="ECO:0007669"/>
    <property type="project" value="UniProtKB-KW"/>
</dbReference>
<gene>
    <name evidence="9" type="ORF">ZOSMA_122G00260</name>
</gene>
<feature type="region of interest" description="Disordered" evidence="7">
    <location>
        <begin position="151"/>
        <end position="177"/>
    </location>
</feature>
<dbReference type="EMBL" id="LFYR01000244">
    <property type="protein sequence ID" value="KMZ74756.1"/>
    <property type="molecule type" value="Genomic_DNA"/>
</dbReference>
<name>A0A0K9Q0E5_ZOSMR</name>